<proteinExistence type="predicted"/>
<sequence length="106" mass="12314">MQYPNNPNNNKPFYELVVVRPIENVDAENFKKSGYGLDTEIPYKKEPLKVVPEYAQSLIDTGAFVPDREYSIEFTTDPNDIYTQLVSKLIPHDDDIKKHFAECFKK</sequence>
<protein>
    <submittedName>
        <fullName evidence="1">DUF1293 family protein</fullName>
    </submittedName>
</protein>
<dbReference type="Pfam" id="PF06950">
    <property type="entry name" value="DUF1293"/>
    <property type="match status" value="1"/>
</dbReference>
<organism evidence="1">
    <name type="scientific">bacterium 19MO02SH05</name>
    <dbReference type="NCBI Taxonomy" id="2920696"/>
    <lineage>
        <taxon>Bacteria</taxon>
    </lineage>
</organism>
<evidence type="ECO:0000313" key="1">
    <source>
        <dbReference type="EMBL" id="XAG63608.1"/>
    </source>
</evidence>
<gene>
    <name evidence="1" type="ORF">MRL64_16155</name>
</gene>
<dbReference type="InterPro" id="IPR009712">
    <property type="entry name" value="Vibrio_phage_Vf33_Vpf117"/>
</dbReference>
<accession>A0AAU6TPA5</accession>
<dbReference type="AlphaFoldDB" id="A0AAU6TPA5"/>
<reference evidence="1" key="1">
    <citation type="submission" date="2022-03" db="EMBL/GenBank/DDBJ databases">
        <title>Sea Food Isolates.</title>
        <authorList>
            <person name="Li c."/>
        </authorList>
    </citation>
    <scope>NUCLEOTIDE SEQUENCE</scope>
    <source>
        <strain evidence="1">19MO02SH05</strain>
    </source>
</reference>
<dbReference type="EMBL" id="CP095343">
    <property type="protein sequence ID" value="XAG63608.1"/>
    <property type="molecule type" value="Genomic_DNA"/>
</dbReference>
<name>A0AAU6TPA5_UNCXX</name>